<reference evidence="2" key="3">
    <citation type="submission" date="2018-10" db="EMBL/GenBank/DDBJ databases">
        <authorList>
            <person name="Whitman W."/>
            <person name="Huntemann M."/>
            <person name="Clum A."/>
            <person name="Pillay M."/>
            <person name="Palaniappan K."/>
            <person name="Varghese N."/>
            <person name="Mikhailova N."/>
            <person name="Stamatis D."/>
            <person name="Reddy T."/>
            <person name="Daum C."/>
            <person name="Shapiro N."/>
            <person name="Ivanova N."/>
            <person name="Kyrpides N."/>
            <person name="Woyke T."/>
        </authorList>
    </citation>
    <scope>NUCLEOTIDE SEQUENCE</scope>
    <source>
        <strain evidence="2">CGMCC 1.10124</strain>
    </source>
</reference>
<reference evidence="1 4" key="2">
    <citation type="submission" date="2018-07" db="EMBL/GenBank/DDBJ databases">
        <title>Genome sequences of Haloplanus aerogenes JCM 16430T.</title>
        <authorList>
            <person name="Kim Y.B."/>
            <person name="Roh S.W."/>
        </authorList>
    </citation>
    <scope>NUCLEOTIDE SEQUENCE [LARGE SCALE GENOMIC DNA]</scope>
    <source>
        <strain evidence="1 4">JCM 16430</strain>
    </source>
</reference>
<dbReference type="PANTHER" id="PTHR42201">
    <property type="entry name" value="TAXIS PROTEIN"/>
    <property type="match status" value="1"/>
</dbReference>
<evidence type="ECO:0000313" key="3">
    <source>
        <dbReference type="Proteomes" id="UP000277326"/>
    </source>
</evidence>
<evidence type="ECO:0000313" key="1">
    <source>
        <dbReference type="EMBL" id="AZH25583.1"/>
    </source>
</evidence>
<dbReference type="RefSeq" id="WP_121919121.1">
    <property type="nucleotide sequence ID" value="NZ_CP034145.1"/>
</dbReference>
<sequence>MSTPIELSATAFCECAQTEPLTTSLTLGDDLRVDNEACSLAIDRSAVFDVKIGSSPRAATEFFTGTVLTIGFELDGRREVLFVDGSRRSIEKYAGLLYRWLLDDTEVAIRHPAEVGGRVTGETFDIGTLRVTPGKVGCTGITYPFGVNLDRIVHLSQSEGELLGDRRTMVSVQYVKDGRAVTLELSLDPPRKQHLLGRHLRQEYDEIRRSVRTLDLPTVAVQALYKLYSLRGTATPSTLFDGSPTESLAVLRGLSRADLVRLSDGEVELTSRGWILVTEHVDTTASHESVTSD</sequence>
<dbReference type="Proteomes" id="UP000277326">
    <property type="component" value="Unassembled WGS sequence"/>
</dbReference>
<dbReference type="PANTHER" id="PTHR42201:SF1">
    <property type="entry name" value="TAXIS PROTEIN"/>
    <property type="match status" value="1"/>
</dbReference>
<dbReference type="EMBL" id="REFS01000001">
    <property type="protein sequence ID" value="RMB25302.1"/>
    <property type="molecule type" value="Genomic_DNA"/>
</dbReference>
<dbReference type="InterPro" id="IPR007381">
    <property type="entry name" value="CheF1/F2"/>
</dbReference>
<dbReference type="Pfam" id="PF04283">
    <property type="entry name" value="CheF-arch"/>
    <property type="match status" value="1"/>
</dbReference>
<evidence type="ECO:0000313" key="4">
    <source>
        <dbReference type="Proteomes" id="UP000282007"/>
    </source>
</evidence>
<dbReference type="AlphaFoldDB" id="A0A3M0DTN1"/>
<dbReference type="GO" id="GO:0006935">
    <property type="term" value="P:chemotaxis"/>
    <property type="evidence" value="ECO:0007669"/>
    <property type="project" value="InterPro"/>
</dbReference>
<keyword evidence="4" id="KW-1185">Reference proteome</keyword>
<gene>
    <name evidence="2" type="ORF">ATH50_0388</name>
    <name evidence="1" type="ORF">DU502_09395</name>
</gene>
<reference evidence="2 3" key="1">
    <citation type="journal article" date="2015" name="Stand. Genomic Sci.">
        <title>Genomic Encyclopedia of Bacterial and Archaeal Type Strains, Phase III: the genomes of soil and plant-associated and newly described type strains.</title>
        <authorList>
            <person name="Whitman W.B."/>
            <person name="Woyke T."/>
            <person name="Klenk H.P."/>
            <person name="Zhou Y."/>
            <person name="Lilburn T.G."/>
            <person name="Beck B.J."/>
            <person name="De Vos P."/>
            <person name="Vandamme P."/>
            <person name="Eisen J.A."/>
            <person name="Garrity G."/>
            <person name="Hugenholtz P."/>
            <person name="Kyrpides N.C."/>
        </authorList>
    </citation>
    <scope>NUCLEOTIDE SEQUENCE [LARGE SCALE GENOMIC DNA]</scope>
    <source>
        <strain evidence="2 3">CGMCC 1.10124</strain>
    </source>
</reference>
<protein>
    <submittedName>
        <fullName evidence="2">Helix-turn-helix protein</fullName>
    </submittedName>
</protein>
<dbReference type="GeneID" id="38471499"/>
<proteinExistence type="predicted"/>
<organism evidence="2 3">
    <name type="scientific">Haloplanus aerogenes</name>
    <dbReference type="NCBI Taxonomy" id="660522"/>
    <lineage>
        <taxon>Archaea</taxon>
        <taxon>Methanobacteriati</taxon>
        <taxon>Methanobacteriota</taxon>
        <taxon>Stenosarchaea group</taxon>
        <taxon>Halobacteria</taxon>
        <taxon>Halobacteriales</taxon>
        <taxon>Haloferacaceae</taxon>
        <taxon>Haloplanus</taxon>
    </lineage>
</organism>
<dbReference type="EMBL" id="CP034145">
    <property type="protein sequence ID" value="AZH25583.1"/>
    <property type="molecule type" value="Genomic_DNA"/>
</dbReference>
<dbReference type="Proteomes" id="UP000282007">
    <property type="component" value="Chromosome"/>
</dbReference>
<accession>A0A3M0DTN1</accession>
<dbReference type="KEGG" id="haer:DU502_09395"/>
<name>A0A3M0DTN1_9EURY</name>
<evidence type="ECO:0000313" key="2">
    <source>
        <dbReference type="EMBL" id="RMB25302.1"/>
    </source>
</evidence>
<dbReference type="OrthoDB" id="337296at2157"/>